<dbReference type="EMBL" id="CP000750">
    <property type="protein sequence ID" value="ABS04312.1"/>
    <property type="molecule type" value="Genomic_DNA"/>
</dbReference>
<accession>A6WBX3</accession>
<feature type="region of interest" description="Disordered" evidence="1">
    <location>
        <begin position="1"/>
        <end position="52"/>
    </location>
</feature>
<evidence type="ECO:0000256" key="1">
    <source>
        <dbReference type="SAM" id="MobiDB-lite"/>
    </source>
</evidence>
<dbReference type="KEGG" id="kra:Krad_2844"/>
<evidence type="ECO:0000313" key="2">
    <source>
        <dbReference type="EMBL" id="ABS04312.1"/>
    </source>
</evidence>
<dbReference type="HOGENOM" id="CLU_117581_0_0_11"/>
<dbReference type="Proteomes" id="UP000001116">
    <property type="component" value="Chromosome"/>
</dbReference>
<sequence length="201" mass="22375">MSSTTTRGCTRPDSSRHVGERPVIPPPGRLTGPRSRPNAPHCTTLGHVPAPTSDHLRSDLCRTWDDVAAGRLSRTAAADWAADPDRALDYSSGPEPLHQAWLLLHDLRRAPLNEAAVISGGHLARDELAMRRREQWQAELARYDADPLSWNRTHWSAYLRRTVEAGRHPAPDRLAARLIEHGLFLDQDAAAVLDEAWSNRT</sequence>
<protein>
    <submittedName>
        <fullName evidence="2">Uncharacterized protein</fullName>
    </submittedName>
</protein>
<gene>
    <name evidence="2" type="ordered locus">Krad_2844</name>
</gene>
<evidence type="ECO:0000313" key="3">
    <source>
        <dbReference type="Proteomes" id="UP000001116"/>
    </source>
</evidence>
<dbReference type="AlphaFoldDB" id="A6WBX3"/>
<keyword evidence="3" id="KW-1185">Reference proteome</keyword>
<proteinExistence type="predicted"/>
<name>A6WBX3_KINRD</name>
<reference evidence="3" key="1">
    <citation type="journal article" date="2008" name="PLoS ONE">
        <title>Survival in nuclear waste, extreme resistance, and potential applications gleaned from the genome sequence of Kineococcus radiotolerans SRS30216.</title>
        <authorList>
            <person name="Bagwell C.E."/>
            <person name="Bhat S."/>
            <person name="Hawkins G.M."/>
            <person name="Smith B.W."/>
            <person name="Biswas T."/>
            <person name="Hoover T.R."/>
            <person name="Saunders E."/>
            <person name="Han C.S."/>
            <person name="Tsodikov O.V."/>
            <person name="Shimkets L.J."/>
        </authorList>
    </citation>
    <scope>NUCLEOTIDE SEQUENCE [LARGE SCALE GENOMIC DNA]</scope>
    <source>
        <strain evidence="3">ATCC BAA-149 / DSM 14245 / SRS30216</strain>
    </source>
</reference>
<organism evidence="2 3">
    <name type="scientific">Kineococcus radiotolerans (strain ATCC BAA-149 / DSM 14245 / SRS30216)</name>
    <dbReference type="NCBI Taxonomy" id="266940"/>
    <lineage>
        <taxon>Bacteria</taxon>
        <taxon>Bacillati</taxon>
        <taxon>Actinomycetota</taxon>
        <taxon>Actinomycetes</taxon>
        <taxon>Kineosporiales</taxon>
        <taxon>Kineosporiaceae</taxon>
        <taxon>Kineococcus</taxon>
    </lineage>
</organism>